<evidence type="ECO:0000256" key="9">
    <source>
        <dbReference type="SAM" id="SignalP"/>
    </source>
</evidence>
<proteinExistence type="inferred from homology"/>
<dbReference type="OrthoDB" id="759142at2759"/>
<comment type="similarity">
    <text evidence="2 7">Belongs to the EMP24/GP25L family.</text>
</comment>
<evidence type="ECO:0000256" key="5">
    <source>
        <dbReference type="ARBA" id="ARBA00022989"/>
    </source>
</evidence>
<evidence type="ECO:0000256" key="3">
    <source>
        <dbReference type="ARBA" id="ARBA00022692"/>
    </source>
</evidence>
<evidence type="ECO:0000259" key="10">
    <source>
        <dbReference type="PROSITE" id="PS50866"/>
    </source>
</evidence>
<keyword evidence="4 9" id="KW-0732">Signal</keyword>
<dbReference type="STRING" id="857566.A0A1E3PQH7"/>
<dbReference type="PROSITE" id="PS50866">
    <property type="entry name" value="GOLD"/>
    <property type="match status" value="1"/>
</dbReference>
<evidence type="ECO:0000313" key="11">
    <source>
        <dbReference type="EMBL" id="ODQ67494.1"/>
    </source>
</evidence>
<dbReference type="PANTHER" id="PTHR22811">
    <property type="entry name" value="TRANSMEMBRANE EMP24 DOMAIN-CONTAINING PROTEIN"/>
    <property type="match status" value="1"/>
</dbReference>
<dbReference type="InterPro" id="IPR009038">
    <property type="entry name" value="GOLD_dom"/>
</dbReference>
<sequence length="211" mass="23916">MRSTFSLLSVFLLFVSAASALKFNLPAQPKGSHPRCVRDFVTKGTLVVVNVKTNGQEGDGQELIVTITDNAGNDHGGKAVLKKSRMAFTAPRDASFDVCFENIHTNTVPNLYREVELDVEIGANARDWNALQASERLKPTERELRRIEELADEVHKELEYLKIRETRLRDTNESTNRRVKLFSMGIILSLVALGGWQIIYLRNYFRSKHII</sequence>
<dbReference type="Pfam" id="PF01105">
    <property type="entry name" value="EMP24_GP25L"/>
    <property type="match status" value="1"/>
</dbReference>
<accession>A0A1E3PQH7</accession>
<feature type="chain" id="PRO_5009133932" description="GOLD domain-containing protein" evidence="9">
    <location>
        <begin position="21"/>
        <end position="211"/>
    </location>
</feature>
<dbReference type="GO" id="GO:0016020">
    <property type="term" value="C:membrane"/>
    <property type="evidence" value="ECO:0007669"/>
    <property type="project" value="UniProtKB-SubCell"/>
</dbReference>
<evidence type="ECO:0000256" key="2">
    <source>
        <dbReference type="ARBA" id="ARBA00007104"/>
    </source>
</evidence>
<dbReference type="SMART" id="SM01190">
    <property type="entry name" value="EMP24_GP25L"/>
    <property type="match status" value="1"/>
</dbReference>
<evidence type="ECO:0000256" key="8">
    <source>
        <dbReference type="SAM" id="Phobius"/>
    </source>
</evidence>
<dbReference type="EMBL" id="KV454407">
    <property type="protein sequence ID" value="ODQ67494.1"/>
    <property type="molecule type" value="Genomic_DNA"/>
</dbReference>
<evidence type="ECO:0000313" key="12">
    <source>
        <dbReference type="Proteomes" id="UP000095009"/>
    </source>
</evidence>
<keyword evidence="3 7" id="KW-0812">Transmembrane</keyword>
<protein>
    <recommendedName>
        <fullName evidence="10">GOLD domain-containing protein</fullName>
    </recommendedName>
</protein>
<organism evidence="11 12">
    <name type="scientific">Nadsonia fulvescens var. elongata DSM 6958</name>
    <dbReference type="NCBI Taxonomy" id="857566"/>
    <lineage>
        <taxon>Eukaryota</taxon>
        <taxon>Fungi</taxon>
        <taxon>Dikarya</taxon>
        <taxon>Ascomycota</taxon>
        <taxon>Saccharomycotina</taxon>
        <taxon>Dipodascomycetes</taxon>
        <taxon>Dipodascales</taxon>
        <taxon>Dipodascales incertae sedis</taxon>
        <taxon>Nadsonia</taxon>
    </lineage>
</organism>
<evidence type="ECO:0000256" key="1">
    <source>
        <dbReference type="ARBA" id="ARBA00004479"/>
    </source>
</evidence>
<dbReference type="Proteomes" id="UP000095009">
    <property type="component" value="Unassembled WGS sequence"/>
</dbReference>
<dbReference type="AlphaFoldDB" id="A0A1E3PQH7"/>
<keyword evidence="12" id="KW-1185">Reference proteome</keyword>
<comment type="subcellular location">
    <subcellularLocation>
        <location evidence="1 7">Membrane</location>
        <topology evidence="1 7">Single-pass type I membrane protein</topology>
    </subcellularLocation>
</comment>
<gene>
    <name evidence="11" type="ORF">NADFUDRAFT_69289</name>
</gene>
<feature type="transmembrane region" description="Helical" evidence="8">
    <location>
        <begin position="181"/>
        <end position="201"/>
    </location>
</feature>
<keyword evidence="5 8" id="KW-1133">Transmembrane helix</keyword>
<feature type="signal peptide" evidence="9">
    <location>
        <begin position="1"/>
        <end position="20"/>
    </location>
</feature>
<evidence type="ECO:0000256" key="4">
    <source>
        <dbReference type="ARBA" id="ARBA00022729"/>
    </source>
</evidence>
<name>A0A1E3PQH7_9ASCO</name>
<keyword evidence="6 8" id="KW-0472">Membrane</keyword>
<feature type="domain" description="GOLD" evidence="10">
    <location>
        <begin position="34"/>
        <end position="121"/>
    </location>
</feature>
<evidence type="ECO:0000256" key="7">
    <source>
        <dbReference type="RuleBase" id="RU003827"/>
    </source>
</evidence>
<dbReference type="InterPro" id="IPR015720">
    <property type="entry name" value="Emp24-like"/>
</dbReference>
<reference evidence="11 12" key="1">
    <citation type="journal article" date="2016" name="Proc. Natl. Acad. Sci. U.S.A.">
        <title>Comparative genomics of biotechnologically important yeasts.</title>
        <authorList>
            <person name="Riley R."/>
            <person name="Haridas S."/>
            <person name="Wolfe K.H."/>
            <person name="Lopes M.R."/>
            <person name="Hittinger C.T."/>
            <person name="Goeker M."/>
            <person name="Salamov A.A."/>
            <person name="Wisecaver J.H."/>
            <person name="Long T.M."/>
            <person name="Calvey C.H."/>
            <person name="Aerts A.L."/>
            <person name="Barry K.W."/>
            <person name="Choi C."/>
            <person name="Clum A."/>
            <person name="Coughlan A.Y."/>
            <person name="Deshpande S."/>
            <person name="Douglass A.P."/>
            <person name="Hanson S.J."/>
            <person name="Klenk H.-P."/>
            <person name="LaButti K.M."/>
            <person name="Lapidus A."/>
            <person name="Lindquist E.A."/>
            <person name="Lipzen A.M."/>
            <person name="Meier-Kolthoff J.P."/>
            <person name="Ohm R.A."/>
            <person name="Otillar R.P."/>
            <person name="Pangilinan J.L."/>
            <person name="Peng Y."/>
            <person name="Rokas A."/>
            <person name="Rosa C.A."/>
            <person name="Scheuner C."/>
            <person name="Sibirny A.A."/>
            <person name="Slot J.C."/>
            <person name="Stielow J.B."/>
            <person name="Sun H."/>
            <person name="Kurtzman C.P."/>
            <person name="Blackwell M."/>
            <person name="Grigoriev I.V."/>
            <person name="Jeffries T.W."/>
        </authorList>
    </citation>
    <scope>NUCLEOTIDE SEQUENCE [LARGE SCALE GENOMIC DNA]</scope>
    <source>
        <strain evidence="11 12">DSM 6958</strain>
    </source>
</reference>
<evidence type="ECO:0000256" key="6">
    <source>
        <dbReference type="ARBA" id="ARBA00023136"/>
    </source>
</evidence>